<dbReference type="Gene3D" id="1.20.1440.130">
    <property type="entry name" value="VKOR domain"/>
    <property type="match status" value="1"/>
</dbReference>
<dbReference type="AlphaFoldDB" id="A0A0L0DP01"/>
<keyword evidence="11" id="KW-0676">Redox-active center</keyword>
<gene>
    <name evidence="14" type="ORF">AMSG_09699</name>
</gene>
<dbReference type="STRING" id="461836.A0A0L0DP01"/>
<organism evidence="14 15">
    <name type="scientific">Thecamonas trahens ATCC 50062</name>
    <dbReference type="NCBI Taxonomy" id="461836"/>
    <lineage>
        <taxon>Eukaryota</taxon>
        <taxon>Apusozoa</taxon>
        <taxon>Apusomonadida</taxon>
        <taxon>Apusomonadidae</taxon>
        <taxon>Thecamonas</taxon>
    </lineage>
</organism>
<feature type="domain" description="Vitamin K epoxide reductase" evidence="13">
    <location>
        <begin position="2"/>
        <end position="127"/>
    </location>
</feature>
<evidence type="ECO:0000256" key="9">
    <source>
        <dbReference type="ARBA" id="ARBA00023136"/>
    </source>
</evidence>
<evidence type="ECO:0000259" key="13">
    <source>
        <dbReference type="SMART" id="SM00756"/>
    </source>
</evidence>
<evidence type="ECO:0000256" key="1">
    <source>
        <dbReference type="ARBA" id="ARBA00004477"/>
    </source>
</evidence>
<sequence>MGRSQAFAAAGDGKYTALCDFSPTMSCSTVFSSNYGRIVGFTLGFDRSEPSLLNYPNAVYGVGFYAAALGMWCIGASRLVLAALIAAVAGSTYLAYILIFVMHNFCLVCFGIHGVNVAALYCAAMMCSGSRAAGRRPHAD</sequence>
<dbReference type="GO" id="GO:0042373">
    <property type="term" value="P:vitamin K metabolic process"/>
    <property type="evidence" value="ECO:0007669"/>
    <property type="project" value="InterPro"/>
</dbReference>
<dbReference type="PANTHER" id="PTHR14519">
    <property type="entry name" value="VITAMIN K EPOXIDE REDUCTASE COMPLEX, SUBUNIT 1"/>
    <property type="match status" value="1"/>
</dbReference>
<evidence type="ECO:0000313" key="14">
    <source>
        <dbReference type="EMBL" id="KNC54037.1"/>
    </source>
</evidence>
<dbReference type="InterPro" id="IPR012932">
    <property type="entry name" value="VKOR"/>
</dbReference>
<reference evidence="14 15" key="1">
    <citation type="submission" date="2010-05" db="EMBL/GenBank/DDBJ databases">
        <title>The Genome Sequence of Thecamonas trahens ATCC 50062.</title>
        <authorList>
            <consortium name="The Broad Institute Genome Sequencing Platform"/>
            <person name="Russ C."/>
            <person name="Cuomo C."/>
            <person name="Shea T."/>
            <person name="Young S.K."/>
            <person name="Zeng Q."/>
            <person name="Koehrsen M."/>
            <person name="Haas B."/>
            <person name="Borodovsky M."/>
            <person name="Guigo R."/>
            <person name="Alvarado L."/>
            <person name="Berlin A."/>
            <person name="Bochicchio J."/>
            <person name="Borenstein D."/>
            <person name="Chapman S."/>
            <person name="Chen Z."/>
            <person name="Freedman E."/>
            <person name="Gellesch M."/>
            <person name="Goldberg J."/>
            <person name="Griggs A."/>
            <person name="Gujja S."/>
            <person name="Heilman E."/>
            <person name="Heiman D."/>
            <person name="Hepburn T."/>
            <person name="Howarth C."/>
            <person name="Jen D."/>
            <person name="Larson L."/>
            <person name="Mehta T."/>
            <person name="Park D."/>
            <person name="Pearson M."/>
            <person name="Roberts A."/>
            <person name="Saif S."/>
            <person name="Shenoy N."/>
            <person name="Sisk P."/>
            <person name="Stolte C."/>
            <person name="Sykes S."/>
            <person name="Thomson T."/>
            <person name="Walk T."/>
            <person name="White J."/>
            <person name="Yandava C."/>
            <person name="Burger G."/>
            <person name="Gray M.W."/>
            <person name="Holland P.W.H."/>
            <person name="King N."/>
            <person name="Lang F.B.F."/>
            <person name="Roger A.J."/>
            <person name="Ruiz-Trillo I."/>
            <person name="Lander E."/>
            <person name="Nusbaum C."/>
        </authorList>
    </citation>
    <scope>NUCLEOTIDE SEQUENCE [LARGE SCALE GENOMIC DNA]</scope>
    <source>
        <strain evidence="14 15">ATCC 50062</strain>
    </source>
</reference>
<keyword evidence="15" id="KW-1185">Reference proteome</keyword>
<keyword evidence="7 12" id="KW-1133">Transmembrane helix</keyword>
<feature type="transmembrane region" description="Helical" evidence="12">
    <location>
        <begin position="79"/>
        <end position="99"/>
    </location>
</feature>
<dbReference type="GO" id="GO:0005789">
    <property type="term" value="C:endoplasmic reticulum membrane"/>
    <property type="evidence" value="ECO:0007669"/>
    <property type="project" value="UniProtKB-SubCell"/>
</dbReference>
<comment type="similarity">
    <text evidence="2">Belongs to the VKOR family.</text>
</comment>
<keyword evidence="5" id="KW-0874">Quinone</keyword>
<keyword evidence="4 12" id="KW-0812">Transmembrane</keyword>
<dbReference type="InterPro" id="IPR042406">
    <property type="entry name" value="VKORC1/VKORC1L1"/>
</dbReference>
<dbReference type="Proteomes" id="UP000054408">
    <property type="component" value="Unassembled WGS sequence"/>
</dbReference>
<keyword evidence="8" id="KW-0560">Oxidoreductase</keyword>
<evidence type="ECO:0000256" key="12">
    <source>
        <dbReference type="SAM" id="Phobius"/>
    </source>
</evidence>
<evidence type="ECO:0000256" key="3">
    <source>
        <dbReference type="ARBA" id="ARBA00012278"/>
    </source>
</evidence>
<protein>
    <recommendedName>
        <fullName evidence="3">vitamin-K-epoxide reductase (warfarin-sensitive)</fullName>
        <ecNumber evidence="3">1.17.4.4</ecNumber>
    </recommendedName>
</protein>
<feature type="transmembrane region" description="Helical" evidence="12">
    <location>
        <begin position="52"/>
        <end position="72"/>
    </location>
</feature>
<evidence type="ECO:0000256" key="11">
    <source>
        <dbReference type="ARBA" id="ARBA00023284"/>
    </source>
</evidence>
<dbReference type="GO" id="GO:0047057">
    <property type="term" value="F:vitamin-K-epoxide reductase (warfarin-sensitive) activity"/>
    <property type="evidence" value="ECO:0007669"/>
    <property type="project" value="UniProtKB-EC"/>
</dbReference>
<evidence type="ECO:0000256" key="6">
    <source>
        <dbReference type="ARBA" id="ARBA00022824"/>
    </source>
</evidence>
<evidence type="ECO:0000256" key="4">
    <source>
        <dbReference type="ARBA" id="ARBA00022692"/>
    </source>
</evidence>
<dbReference type="GO" id="GO:0048038">
    <property type="term" value="F:quinone binding"/>
    <property type="evidence" value="ECO:0007669"/>
    <property type="project" value="UniProtKB-KW"/>
</dbReference>
<name>A0A0L0DP01_THETB</name>
<evidence type="ECO:0000313" key="15">
    <source>
        <dbReference type="Proteomes" id="UP000054408"/>
    </source>
</evidence>
<keyword evidence="6" id="KW-0256">Endoplasmic reticulum</keyword>
<dbReference type="OrthoDB" id="17010at2759"/>
<dbReference type="InterPro" id="IPR038354">
    <property type="entry name" value="VKOR_sf"/>
</dbReference>
<dbReference type="EC" id="1.17.4.4" evidence="3"/>
<evidence type="ECO:0000256" key="5">
    <source>
        <dbReference type="ARBA" id="ARBA00022719"/>
    </source>
</evidence>
<keyword evidence="10" id="KW-1015">Disulfide bond</keyword>
<comment type="subcellular location">
    <subcellularLocation>
        <location evidence="1">Endoplasmic reticulum membrane</location>
        <topology evidence="1">Multi-pass membrane protein</topology>
    </subcellularLocation>
</comment>
<dbReference type="RefSeq" id="XP_013754048.1">
    <property type="nucleotide sequence ID" value="XM_013898594.1"/>
</dbReference>
<evidence type="ECO:0000256" key="7">
    <source>
        <dbReference type="ARBA" id="ARBA00022989"/>
    </source>
</evidence>
<feature type="transmembrane region" description="Helical" evidence="12">
    <location>
        <begin position="105"/>
        <end position="127"/>
    </location>
</feature>
<evidence type="ECO:0000256" key="2">
    <source>
        <dbReference type="ARBA" id="ARBA00006214"/>
    </source>
</evidence>
<evidence type="ECO:0000256" key="8">
    <source>
        <dbReference type="ARBA" id="ARBA00023002"/>
    </source>
</evidence>
<accession>A0A0L0DP01</accession>
<dbReference type="PANTHER" id="PTHR14519:SF5">
    <property type="entry name" value="VITAMIN K EPOXIDE REDUCTASE COMPLEX SUBUNIT 1-LIKE PROTEIN 1"/>
    <property type="match status" value="1"/>
</dbReference>
<dbReference type="GeneID" id="25568103"/>
<dbReference type="Pfam" id="PF07884">
    <property type="entry name" value="VKOR"/>
    <property type="match status" value="1"/>
</dbReference>
<dbReference type="EMBL" id="GL349485">
    <property type="protein sequence ID" value="KNC54037.1"/>
    <property type="molecule type" value="Genomic_DNA"/>
</dbReference>
<evidence type="ECO:0000256" key="10">
    <source>
        <dbReference type="ARBA" id="ARBA00023157"/>
    </source>
</evidence>
<proteinExistence type="inferred from homology"/>
<dbReference type="SMART" id="SM00756">
    <property type="entry name" value="VKc"/>
    <property type="match status" value="1"/>
</dbReference>
<keyword evidence="9 12" id="KW-0472">Membrane</keyword>